<reference evidence="1 2" key="1">
    <citation type="submission" date="2018-11" db="EMBL/GenBank/DDBJ databases">
        <title>Genomic Encyclopedia of Type Strains, Phase IV (KMG-IV): sequencing the most valuable type-strain genomes for metagenomic binning, comparative biology and taxonomic classification.</title>
        <authorList>
            <person name="Goeker M."/>
        </authorList>
    </citation>
    <scope>NUCLEOTIDE SEQUENCE [LARGE SCALE GENOMIC DNA]</scope>
    <source>
        <strain evidence="1 2">DSM 102936</strain>
    </source>
</reference>
<proteinExistence type="predicted"/>
<organism evidence="1 2">
    <name type="scientific">Thermodesulfitimonas autotrophica</name>
    <dbReference type="NCBI Taxonomy" id="1894989"/>
    <lineage>
        <taxon>Bacteria</taxon>
        <taxon>Bacillati</taxon>
        <taxon>Bacillota</taxon>
        <taxon>Clostridia</taxon>
        <taxon>Thermoanaerobacterales</taxon>
        <taxon>Thermoanaerobacteraceae</taxon>
        <taxon>Thermodesulfitimonas</taxon>
    </lineage>
</organism>
<dbReference type="RefSeq" id="WP_123926975.1">
    <property type="nucleotide sequence ID" value="NZ_RKRE01000001.1"/>
</dbReference>
<evidence type="ECO:0000313" key="2">
    <source>
        <dbReference type="Proteomes" id="UP000282654"/>
    </source>
</evidence>
<keyword evidence="2" id="KW-1185">Reference proteome</keyword>
<evidence type="ECO:0000313" key="1">
    <source>
        <dbReference type="EMBL" id="RPF49474.1"/>
    </source>
</evidence>
<accession>A0A3N5AWW3</accession>
<dbReference type="AlphaFoldDB" id="A0A3N5AWW3"/>
<evidence type="ECO:0008006" key="3">
    <source>
        <dbReference type="Google" id="ProtNLM"/>
    </source>
</evidence>
<sequence length="328" mass="38246">MEGLDILLIMSSPGEKFPEEMRDEPFLVFERADGERFHRLWYITTRARKAGEYSVFTVIAKNFSTIMESCEPAGYNFKIASYLDNLSGAFILENPAIEHEKGHVWKKPLWKELHPLEICLFLSRLVYPTATNLKYASRCIIQGNQLVRVMPARYYGWLTEAYLPVSQAKILGRRTWYTAEEISTLGKILGNFLERELPERLQRSLWSYVYGFSSDDLTVRWHFIAQAFQSMACINDYCVRQQFLHRIPKIAKDIGIELESKEVEKIWGYRNTVDHGRLIVKATEKELGLLEKAEEVIAKVIKQAFLDEKFALRWENEESLQKCFPVII</sequence>
<gene>
    <name evidence="1" type="ORF">EDD75_0290</name>
</gene>
<comment type="caution">
    <text evidence="1">The sequence shown here is derived from an EMBL/GenBank/DDBJ whole genome shotgun (WGS) entry which is preliminary data.</text>
</comment>
<dbReference type="EMBL" id="RKRE01000001">
    <property type="protein sequence ID" value="RPF49474.1"/>
    <property type="molecule type" value="Genomic_DNA"/>
</dbReference>
<dbReference type="Proteomes" id="UP000282654">
    <property type="component" value="Unassembled WGS sequence"/>
</dbReference>
<name>A0A3N5AWW3_9THEO</name>
<protein>
    <recommendedName>
        <fullName evidence="3">Apea-like HEPN domain-containing protein</fullName>
    </recommendedName>
</protein>